<dbReference type="EMBL" id="CAJVRC010000888">
    <property type="protein sequence ID" value="CAG8905882.1"/>
    <property type="molecule type" value="Genomic_DNA"/>
</dbReference>
<dbReference type="PANTHER" id="PTHR43845">
    <property type="entry name" value="BLR5969 PROTEIN"/>
    <property type="match status" value="1"/>
</dbReference>
<comment type="caution">
    <text evidence="1">The sequence shown here is derived from an EMBL/GenBank/DDBJ whole genome shotgun (WGS) entry which is preliminary data.</text>
</comment>
<dbReference type="PANTHER" id="PTHR43845:SF1">
    <property type="entry name" value="BLR5969 PROTEIN"/>
    <property type="match status" value="1"/>
</dbReference>
<dbReference type="OrthoDB" id="10047078at2759"/>
<protein>
    <submittedName>
        <fullName evidence="1">Uncharacterized protein</fullName>
    </submittedName>
</protein>
<dbReference type="SUPFAM" id="SSF56801">
    <property type="entry name" value="Acetyl-CoA synthetase-like"/>
    <property type="match status" value="1"/>
</dbReference>
<name>A0A9W4KKA2_9EURO</name>
<evidence type="ECO:0000313" key="1">
    <source>
        <dbReference type="EMBL" id="CAG8905882.1"/>
    </source>
</evidence>
<dbReference type="AlphaFoldDB" id="A0A9W4KKA2"/>
<proteinExistence type="predicted"/>
<dbReference type="Proteomes" id="UP001154252">
    <property type="component" value="Unassembled WGS sequence"/>
</dbReference>
<gene>
    <name evidence="1" type="ORF">PEGY_LOCUS8303</name>
</gene>
<accession>A0A9W4KKA2</accession>
<sequence length="486" mass="54221">MADFRTMTMECYSLAEVLAVAKTHPFYNPAIAYPADTETIRSLRKAVTAQKENPELQEQPLLEKKTLYGNAGRPFTIARLIYFRYKAIERLTHDVDPRNAYRQSSYVSITGGGSGGVPMMFAVDVHENRRQRSQMGEFLKLCGVIQPGDWVLSTHLAGGFYRSLDLMTEIMENAGATVLSAGSYMPVADVAKSLADYHVNILTGDGSQVVQTVYHISLMAQEDRDRVRLDKIIYTSEPLTGPQRAFIKTILGEVKIISVLGSAEAGPWAISSPDLTGEQSLTSNSTDFVIDTRNMLVEIVSPSVIVGASSPDPILLSQGEEGLIVQTSLQRLRNPLVRYITGDIGSIHPLPDAACAVIPEADWGHLRVLRMHGRDHRFSFKWYACYFEFDRIDAFMQAEDCGILQWQILLGRLESSPQATLEIRLLRSPPRDGILSDDALIKRLEAFFLVFPENEHLFRIVFLDGLGGFERSATAGKVIKFVNRWN</sequence>
<dbReference type="InterPro" id="IPR042099">
    <property type="entry name" value="ANL_N_sf"/>
</dbReference>
<organism evidence="1 2">
    <name type="scientific">Penicillium egyptiacum</name>
    <dbReference type="NCBI Taxonomy" id="1303716"/>
    <lineage>
        <taxon>Eukaryota</taxon>
        <taxon>Fungi</taxon>
        <taxon>Dikarya</taxon>
        <taxon>Ascomycota</taxon>
        <taxon>Pezizomycotina</taxon>
        <taxon>Eurotiomycetes</taxon>
        <taxon>Eurotiomycetidae</taxon>
        <taxon>Eurotiales</taxon>
        <taxon>Aspergillaceae</taxon>
        <taxon>Penicillium</taxon>
    </lineage>
</organism>
<keyword evidence="2" id="KW-1185">Reference proteome</keyword>
<dbReference type="Gene3D" id="3.40.50.12780">
    <property type="entry name" value="N-terminal domain of ligase-like"/>
    <property type="match status" value="1"/>
</dbReference>
<evidence type="ECO:0000313" key="2">
    <source>
        <dbReference type="Proteomes" id="UP001154252"/>
    </source>
</evidence>
<reference evidence="1" key="1">
    <citation type="submission" date="2021-07" db="EMBL/GenBank/DDBJ databases">
        <authorList>
            <person name="Branca A.L. A."/>
        </authorList>
    </citation>
    <scope>NUCLEOTIDE SEQUENCE</scope>
</reference>